<keyword evidence="1" id="KW-0328">Glycosyltransferase</keyword>
<name>A0A9Q4ENC3_9BACI</name>
<keyword evidence="2 3" id="KW-0808">Transferase</keyword>
<gene>
    <name evidence="3" type="ORF">MOE99_01305</name>
</gene>
<dbReference type="EMBL" id="JALAXJ010000001">
    <property type="protein sequence ID" value="MCY9228032.1"/>
    <property type="molecule type" value="Genomic_DNA"/>
</dbReference>
<dbReference type="AlphaFoldDB" id="A0A9Q4ENC3"/>
<proteinExistence type="predicted"/>
<reference evidence="3" key="1">
    <citation type="submission" date="2022-02" db="EMBL/GenBank/DDBJ databases">
        <title>Crop Bioprotection Bacillus Genome Sequencing.</title>
        <authorList>
            <person name="Dunlap C."/>
        </authorList>
    </citation>
    <scope>NUCLEOTIDE SEQUENCE</scope>
    <source>
        <strain evidence="3">T20C13</strain>
    </source>
</reference>
<accession>A0A9Q4ENC3</accession>
<dbReference type="RefSeq" id="WP_268277929.1">
    <property type="nucleotide sequence ID" value="NZ_JALAJJ010000017.1"/>
</dbReference>
<comment type="caution">
    <text evidence="3">The sequence shown here is derived from an EMBL/GenBank/DDBJ whole genome shotgun (WGS) entry which is preliminary data.</text>
</comment>
<evidence type="ECO:0000256" key="1">
    <source>
        <dbReference type="ARBA" id="ARBA00022676"/>
    </source>
</evidence>
<organism evidence="3 4">
    <name type="scientific">Bacillus inaquosorum</name>
    <dbReference type="NCBI Taxonomy" id="483913"/>
    <lineage>
        <taxon>Bacteria</taxon>
        <taxon>Bacillati</taxon>
        <taxon>Bacillota</taxon>
        <taxon>Bacilli</taxon>
        <taxon>Bacillales</taxon>
        <taxon>Bacillaceae</taxon>
        <taxon>Bacillus</taxon>
    </lineage>
</organism>
<evidence type="ECO:0000313" key="3">
    <source>
        <dbReference type="EMBL" id="MCY9228032.1"/>
    </source>
</evidence>
<evidence type="ECO:0000313" key="4">
    <source>
        <dbReference type="Proteomes" id="UP001066278"/>
    </source>
</evidence>
<protein>
    <submittedName>
        <fullName evidence="3">Glycosyl transferase</fullName>
    </submittedName>
</protein>
<dbReference type="GO" id="GO:0016757">
    <property type="term" value="F:glycosyltransferase activity"/>
    <property type="evidence" value="ECO:0007669"/>
    <property type="project" value="UniProtKB-KW"/>
</dbReference>
<dbReference type="Proteomes" id="UP001066278">
    <property type="component" value="Unassembled WGS sequence"/>
</dbReference>
<sequence>MFSGEASDVQIAAFLIANGSKQNRRTNCWASPKQCGRAYSSVLQLPPHIGGPAVDFACPYTGRRSFLATIPASLLLAENGIPAFLHSSDALPPKYATSRSKNGA</sequence>
<evidence type="ECO:0000256" key="2">
    <source>
        <dbReference type="ARBA" id="ARBA00022679"/>
    </source>
</evidence>
<dbReference type="InterPro" id="IPR035902">
    <property type="entry name" value="Nuc_phospho_transferase"/>
</dbReference>
<dbReference type="SUPFAM" id="SSF52418">
    <property type="entry name" value="Nucleoside phosphorylase/phosphoribosyltransferase catalytic domain"/>
    <property type="match status" value="1"/>
</dbReference>